<evidence type="ECO:0000313" key="3">
    <source>
        <dbReference type="Proteomes" id="UP000237347"/>
    </source>
</evidence>
<keyword evidence="3" id="KW-1185">Reference proteome</keyword>
<comment type="caution">
    <text evidence="2">The sequence shown here is derived from an EMBL/GenBank/DDBJ whole genome shotgun (WGS) entry which is preliminary data.</text>
</comment>
<gene>
    <name evidence="2" type="ORF">CFP56_009859</name>
</gene>
<reference evidence="2 3" key="1">
    <citation type="journal article" date="2018" name="Sci. Data">
        <title>The draft genome sequence of cork oak.</title>
        <authorList>
            <person name="Ramos A.M."/>
            <person name="Usie A."/>
            <person name="Barbosa P."/>
            <person name="Barros P.M."/>
            <person name="Capote T."/>
            <person name="Chaves I."/>
            <person name="Simoes F."/>
            <person name="Abreu I."/>
            <person name="Carrasquinho I."/>
            <person name="Faro C."/>
            <person name="Guimaraes J.B."/>
            <person name="Mendonca D."/>
            <person name="Nobrega F."/>
            <person name="Rodrigues L."/>
            <person name="Saibo N.J.M."/>
            <person name="Varela M.C."/>
            <person name="Egas C."/>
            <person name="Matos J."/>
            <person name="Miguel C.M."/>
            <person name="Oliveira M.M."/>
            <person name="Ricardo C.P."/>
            <person name="Goncalves S."/>
        </authorList>
    </citation>
    <scope>NUCLEOTIDE SEQUENCE [LARGE SCALE GENOMIC DNA]</scope>
    <source>
        <strain evidence="3">cv. HL8</strain>
    </source>
</reference>
<keyword evidence="1" id="KW-0732">Signal</keyword>
<evidence type="ECO:0000313" key="2">
    <source>
        <dbReference type="EMBL" id="KAK7845236.1"/>
    </source>
</evidence>
<dbReference type="AlphaFoldDB" id="A0AAW0L338"/>
<dbReference type="Proteomes" id="UP000237347">
    <property type="component" value="Unassembled WGS sequence"/>
</dbReference>
<accession>A0AAW0L338</accession>
<protein>
    <submittedName>
        <fullName evidence="2">Uncharacterized protein</fullName>
    </submittedName>
</protein>
<sequence>MAGALVGGAFLSAFLQVAFDRVASREIYVYLNPTGGTCSIIQNNLYSATQEETLRLFSYMRMTSSIHT</sequence>
<proteinExistence type="predicted"/>
<feature type="signal peptide" evidence="1">
    <location>
        <begin position="1"/>
        <end position="24"/>
    </location>
</feature>
<evidence type="ECO:0000256" key="1">
    <source>
        <dbReference type="SAM" id="SignalP"/>
    </source>
</evidence>
<dbReference type="EMBL" id="PKMF04000173">
    <property type="protein sequence ID" value="KAK7845236.1"/>
    <property type="molecule type" value="Genomic_DNA"/>
</dbReference>
<name>A0AAW0L338_QUESU</name>
<feature type="chain" id="PRO_5043328987" evidence="1">
    <location>
        <begin position="25"/>
        <end position="68"/>
    </location>
</feature>
<organism evidence="2 3">
    <name type="scientific">Quercus suber</name>
    <name type="common">Cork oak</name>
    <dbReference type="NCBI Taxonomy" id="58331"/>
    <lineage>
        <taxon>Eukaryota</taxon>
        <taxon>Viridiplantae</taxon>
        <taxon>Streptophyta</taxon>
        <taxon>Embryophyta</taxon>
        <taxon>Tracheophyta</taxon>
        <taxon>Spermatophyta</taxon>
        <taxon>Magnoliopsida</taxon>
        <taxon>eudicotyledons</taxon>
        <taxon>Gunneridae</taxon>
        <taxon>Pentapetalae</taxon>
        <taxon>rosids</taxon>
        <taxon>fabids</taxon>
        <taxon>Fagales</taxon>
        <taxon>Fagaceae</taxon>
        <taxon>Quercus</taxon>
    </lineage>
</organism>